<evidence type="ECO:0000313" key="1">
    <source>
        <dbReference type="EMBL" id="SMB82361.1"/>
    </source>
</evidence>
<dbReference type="EMBL" id="FWWW01000036">
    <property type="protein sequence ID" value="SMB82361.1"/>
    <property type="molecule type" value="Genomic_DNA"/>
</dbReference>
<organism evidence="1 2">
    <name type="scientific">Hymenobacter roseosalivarius DSM 11622</name>
    <dbReference type="NCBI Taxonomy" id="645990"/>
    <lineage>
        <taxon>Bacteria</taxon>
        <taxon>Pseudomonadati</taxon>
        <taxon>Bacteroidota</taxon>
        <taxon>Cytophagia</taxon>
        <taxon>Cytophagales</taxon>
        <taxon>Hymenobacteraceae</taxon>
        <taxon>Hymenobacter</taxon>
    </lineage>
</organism>
<keyword evidence="2" id="KW-1185">Reference proteome</keyword>
<protein>
    <submittedName>
        <fullName evidence="1">Uncharacterized protein</fullName>
    </submittedName>
</protein>
<proteinExistence type="predicted"/>
<dbReference type="Proteomes" id="UP000192266">
    <property type="component" value="Unassembled WGS sequence"/>
</dbReference>
<accession>A0A1W1UNI0</accession>
<name>A0A1W1UNI0_9BACT</name>
<dbReference type="AlphaFoldDB" id="A0A1W1UNI0"/>
<sequence length="36" mass="4157">MLITKVQTKTPINPMVKMALSEERSPLSEVELRRET</sequence>
<reference evidence="1 2" key="1">
    <citation type="submission" date="2017-04" db="EMBL/GenBank/DDBJ databases">
        <authorList>
            <person name="Afonso C.L."/>
            <person name="Miller P.J."/>
            <person name="Scott M.A."/>
            <person name="Spackman E."/>
            <person name="Goraichik I."/>
            <person name="Dimitrov K.M."/>
            <person name="Suarez D.L."/>
            <person name="Swayne D.E."/>
        </authorList>
    </citation>
    <scope>NUCLEOTIDE SEQUENCE [LARGE SCALE GENOMIC DNA]</scope>
    <source>
        <strain evidence="1 2">DSM 11622</strain>
    </source>
</reference>
<evidence type="ECO:0000313" key="2">
    <source>
        <dbReference type="Proteomes" id="UP000192266"/>
    </source>
</evidence>
<gene>
    <name evidence="1" type="ORF">SAMN00120144_2174</name>
</gene>